<dbReference type="SMART" id="SM01118">
    <property type="entry name" value="CYTH"/>
    <property type="match status" value="1"/>
</dbReference>
<dbReference type="Gene3D" id="2.40.320.10">
    <property type="entry name" value="Hypothetical Protein Pfu-838710-001"/>
    <property type="match status" value="1"/>
</dbReference>
<feature type="domain" description="CYTH" evidence="2">
    <location>
        <begin position="78"/>
        <end position="283"/>
    </location>
</feature>
<feature type="region of interest" description="Disordered" evidence="1">
    <location>
        <begin position="37"/>
        <end position="62"/>
    </location>
</feature>
<feature type="compositionally biased region" description="Basic residues" evidence="1">
    <location>
        <begin position="487"/>
        <end position="496"/>
    </location>
</feature>
<dbReference type="PANTHER" id="PTHR39339:SF1">
    <property type="entry name" value="CHAD DOMAIN-CONTAINING PROTEIN"/>
    <property type="match status" value="1"/>
</dbReference>
<reference evidence="5" key="1">
    <citation type="journal article" date="2019" name="Int. J. Syst. Evol. Microbiol.">
        <title>The Global Catalogue of Microorganisms (GCM) 10K type strain sequencing project: providing services to taxonomists for standard genome sequencing and annotation.</title>
        <authorList>
            <consortium name="The Broad Institute Genomics Platform"/>
            <consortium name="The Broad Institute Genome Sequencing Center for Infectious Disease"/>
            <person name="Wu L."/>
            <person name="Ma J."/>
        </authorList>
    </citation>
    <scope>NUCLEOTIDE SEQUENCE [LARGE SCALE GENOMIC DNA]</scope>
    <source>
        <strain evidence="5">CGMCC 4.7323</strain>
    </source>
</reference>
<gene>
    <name evidence="4" type="ORF">GCM10012285_35130</name>
</gene>
<evidence type="ECO:0000259" key="2">
    <source>
        <dbReference type="PROSITE" id="PS51707"/>
    </source>
</evidence>
<dbReference type="InterPro" id="IPR038186">
    <property type="entry name" value="CHAD_dom_sf"/>
</dbReference>
<dbReference type="PROSITE" id="PS51707">
    <property type="entry name" value="CYTH"/>
    <property type="match status" value="1"/>
</dbReference>
<dbReference type="InterPro" id="IPR033469">
    <property type="entry name" value="CYTH-like_dom_sf"/>
</dbReference>
<dbReference type="InterPro" id="IPR023577">
    <property type="entry name" value="CYTH_domain"/>
</dbReference>
<dbReference type="EMBL" id="BMND01000014">
    <property type="protein sequence ID" value="GGN48315.1"/>
    <property type="molecule type" value="Genomic_DNA"/>
</dbReference>
<sequence length="590" mass="64061">MGARVAGTAWGCTGVSLPEGVEYAAGTTLRGRLVTHRKSPDAVRATHPADPGQSASGRSDGWLPAGRHDYIRGMADTVREIERKYEADRTTQLPDLTGVDGVATVVEAGAEELDAVYYDTAGLHLAAEGITLRHRTGGRDAGWHLKLPVAPGVRDEVRAPLSDTPPAELTALLRSRLLDRALVPVVRLRTHRTVRVLRDAGGAPLAEVAVDSVRARRPGPPEGRRKTKAAAVQARWHEIEVELVGGGGPGLLDAVDRKLAEAGVRPAGSASKLARALAETGQRYEDAAGPGTGKGGGTAGEVVLRYVRAQVRAIVELDPAVRRDLPDAVHRMRVATRRLRSAFRSYTKVLDRAETLPLGVELKWLAAELGVERDREVLTARLRAALDGVPRELRLGPVDARLRIWTERRRGGARGQLLAVLDGPRYLALLKRLHVLLEAPPLRPAAARPAPEVAARAVLKDYRRLAGRMETALAAPAGRARDEALHGARKAAKRTRYAAEAARPALGRPAKKFARRIKRVQQLLGDHQDSVVARGTLRELATQAQRAGESGFTFGLLHGREEALAADRERRLPRVWKKASRRRYRTALRP</sequence>
<dbReference type="Proteomes" id="UP000600080">
    <property type="component" value="Unassembled WGS sequence"/>
</dbReference>
<evidence type="ECO:0000313" key="5">
    <source>
        <dbReference type="Proteomes" id="UP000600080"/>
    </source>
</evidence>
<dbReference type="PANTHER" id="PTHR39339">
    <property type="entry name" value="SLR1444 PROTEIN"/>
    <property type="match status" value="1"/>
</dbReference>
<dbReference type="Gene3D" id="1.40.20.10">
    <property type="entry name" value="CHAD domain"/>
    <property type="match status" value="1"/>
</dbReference>
<dbReference type="PROSITE" id="PS51708">
    <property type="entry name" value="CHAD"/>
    <property type="match status" value="1"/>
</dbReference>
<dbReference type="InterPro" id="IPR007899">
    <property type="entry name" value="CHAD_dom"/>
</dbReference>
<proteinExistence type="predicted"/>
<name>A0ABQ2JKQ8_9ACTN</name>
<comment type="caution">
    <text evidence="4">The sequence shown here is derived from an EMBL/GenBank/DDBJ whole genome shotgun (WGS) entry which is preliminary data.</text>
</comment>
<dbReference type="SMART" id="SM00880">
    <property type="entry name" value="CHAD"/>
    <property type="match status" value="1"/>
</dbReference>
<dbReference type="SUPFAM" id="SSF55154">
    <property type="entry name" value="CYTH-like phosphatases"/>
    <property type="match status" value="1"/>
</dbReference>
<feature type="region of interest" description="Disordered" evidence="1">
    <location>
        <begin position="481"/>
        <end position="501"/>
    </location>
</feature>
<dbReference type="Pfam" id="PF05235">
    <property type="entry name" value="CHAD"/>
    <property type="match status" value="1"/>
</dbReference>
<accession>A0ABQ2JKQ8</accession>
<evidence type="ECO:0000256" key="1">
    <source>
        <dbReference type="SAM" id="MobiDB-lite"/>
    </source>
</evidence>
<dbReference type="CDD" id="cd07374">
    <property type="entry name" value="CYTH-like_Pase"/>
    <property type="match status" value="1"/>
</dbReference>
<evidence type="ECO:0000313" key="4">
    <source>
        <dbReference type="EMBL" id="GGN48315.1"/>
    </source>
</evidence>
<protein>
    <submittedName>
        <fullName evidence="4">CHAD domain-containing protein</fullName>
    </submittedName>
</protein>
<evidence type="ECO:0000259" key="3">
    <source>
        <dbReference type="PROSITE" id="PS51708"/>
    </source>
</evidence>
<feature type="domain" description="CHAD" evidence="3">
    <location>
        <begin position="296"/>
        <end position="581"/>
    </location>
</feature>
<keyword evidence="5" id="KW-1185">Reference proteome</keyword>
<dbReference type="Pfam" id="PF01928">
    <property type="entry name" value="CYTH"/>
    <property type="match status" value="1"/>
</dbReference>
<organism evidence="4 5">
    <name type="scientific">Streptomyces kronopolitis</name>
    <dbReference type="NCBI Taxonomy" id="1612435"/>
    <lineage>
        <taxon>Bacteria</taxon>
        <taxon>Bacillati</taxon>
        <taxon>Actinomycetota</taxon>
        <taxon>Actinomycetes</taxon>
        <taxon>Kitasatosporales</taxon>
        <taxon>Streptomycetaceae</taxon>
        <taxon>Streptomyces</taxon>
    </lineage>
</organism>